<reference evidence="8" key="1">
    <citation type="submission" date="2021-02" db="EMBL/GenBank/DDBJ databases">
        <authorList>
            <person name="Palmer J.M."/>
        </authorList>
    </citation>
    <scope>NUCLEOTIDE SEQUENCE</scope>
    <source>
        <strain evidence="8">SCRP734</strain>
    </source>
</reference>
<proteinExistence type="predicted"/>
<dbReference type="CDD" id="cd15571">
    <property type="entry name" value="ePHD"/>
    <property type="match status" value="2"/>
</dbReference>
<dbReference type="Pfam" id="PF13831">
    <property type="entry name" value="PHD_2"/>
    <property type="match status" value="1"/>
</dbReference>
<dbReference type="Pfam" id="PF13832">
    <property type="entry name" value="zf-HC5HC2H_2"/>
    <property type="match status" value="2"/>
</dbReference>
<evidence type="ECO:0000256" key="2">
    <source>
        <dbReference type="ARBA" id="ARBA00022771"/>
    </source>
</evidence>
<dbReference type="GO" id="GO:0006357">
    <property type="term" value="P:regulation of transcription by RNA polymerase II"/>
    <property type="evidence" value="ECO:0007669"/>
    <property type="project" value="TreeGrafter"/>
</dbReference>
<evidence type="ECO:0000313" key="9">
    <source>
        <dbReference type="Proteomes" id="UP000694044"/>
    </source>
</evidence>
<keyword evidence="3" id="KW-0862">Zinc</keyword>
<feature type="compositionally biased region" description="Acidic residues" evidence="5">
    <location>
        <begin position="1128"/>
        <end position="1138"/>
    </location>
</feature>
<feature type="compositionally biased region" description="Basic and acidic residues" evidence="5">
    <location>
        <begin position="910"/>
        <end position="920"/>
    </location>
</feature>
<dbReference type="PROSITE" id="PS50016">
    <property type="entry name" value="ZF_PHD_2"/>
    <property type="match status" value="1"/>
</dbReference>
<dbReference type="InterPro" id="IPR019340">
    <property type="entry name" value="Histone_AcTrfase_su3"/>
</dbReference>
<dbReference type="GO" id="GO:0008270">
    <property type="term" value="F:zinc ion binding"/>
    <property type="evidence" value="ECO:0007669"/>
    <property type="project" value="UniProtKB-KW"/>
</dbReference>
<feature type="region of interest" description="Disordered" evidence="5">
    <location>
        <begin position="1100"/>
        <end position="1138"/>
    </location>
</feature>
<dbReference type="InterPro" id="IPR050701">
    <property type="entry name" value="Histone_Mod_Regulator"/>
</dbReference>
<evidence type="ECO:0000256" key="3">
    <source>
        <dbReference type="ARBA" id="ARBA00022833"/>
    </source>
</evidence>
<dbReference type="InterPro" id="IPR001965">
    <property type="entry name" value="Znf_PHD"/>
</dbReference>
<dbReference type="Proteomes" id="UP000694044">
    <property type="component" value="Unassembled WGS sequence"/>
</dbReference>
<feature type="compositionally biased region" description="Basic residues" evidence="5">
    <location>
        <begin position="1295"/>
        <end position="1315"/>
    </location>
</feature>
<feature type="domain" description="PHD-type" evidence="6">
    <location>
        <begin position="149"/>
        <end position="199"/>
    </location>
</feature>
<sequence>MEQRRRQVAESLLSHSLFGFQVHDAGVSKRLGELKELLLATCGERDQIALLSENIREIEEQLKSRSERFLMEPLRRFELEMELLLDVGSSDEAAATEEEREDEELLLTDDDQELEEYLSLSQGPVISSTTSQASPPPASATQKGPEDEEVLCGVCCAPDSLENDPIVICEVCGVAVHQTCYRLAAVPDGDWYCHPCRQYLDSQDIEKNLIPTHELECDACCTKAGAMVPTVDGGWVHVACSMFLPELYVQDKHASRFQGPLDDLQVVCGVDKLKPRRRLRCCFCKKSYEKGACAQCAVGKCVVAYHALCALRNGIKLRYMEDQGQFGSGCLKHQAKFLNMDGESESDAAVAEKNSVSKPADKLKAKRSRKNSWSDEDESDSDGDHEDDNELDSDSDHDGSQDSLSDDDHMGEDNKPKPMSQQTPTKMSPPRLLGAPPLRNSGSKHPNRSKRSRQIKLSFASAEDTCAQPSLAATASPASVTSVLSKPEPVVSASVRQPAVSLDYTEDADTNSKVVLQANVFAPAFYPSAYKPDHADEQDFEYVMVLISSRPLGLGIASSKEGPGIFLLAKSTRNPAIVAALERGVIQNGDEVFAFNDQILRHTDLKRFKEDIVGAVSLPVRCWFRTKRRSKSFTAGASQGAFTGGKTAVQSVSVKLASTPNTGNQQFKNPFAPAVGPPSGLVPPDSHDTTVVVSNQKPRESDGGVVSLGIDWPWVFLRSDGKLAMNLFWKSLDSAFFLRKINKRTFSLLQEQTEDMCGVRFCSSHSEYEQVRELLVMPRRERVPSYLVEFRKAREQKQKFLSSDILMGESQDPETEVDEQTPLEVGTTVNVAKRTWPGMNKLGGVGRIKKVNDEKLPNGKTRFTYNIAYVLNGNDKNVGRKYISVVDLDAEEGEKNEEASSTSTGRRHKSEPETDIKDIPQADADTLSTKLVFAVIRTADKDTVTALPDAQIENSPKRRRFQLQFTTEKSAVHCERKTEQSDAVPPAKELLLHRYFPVKVPNALANECFTAELLSMEDRVGDEIDEDDTDSESETDEITTELTTLQNQFRTVMESNELVFASLTKKVEEEYDLKEYRQLELEGIQWRNYERMYQELQVAKRQFDDSDEDSDSGENGRFPGSGAKAQSEEEEGSDDEDISFGGMFVNKLKQEGNEVCTLCELSGGDFTGTDTGSVVHPQCAMFTPETFFKDGVVHGIDLVDPERRRLKCSICGGHKGLSKIQCAHRKCVRAYHVACAFVNGLLTRDPYYQAWCPRHLKTSGMGQFVELPDHLNKEKSAQSDNTETPSATPASSPARRNRKTSKQRSSQPKKRRGRKVSTPAEATTAVHADISFSKTNKKRKRKGSNASITASGSSKNVRGTRGSSPRSALVIEGEEPRCARRLEIELSDDSNHEGKAVGAWQQGHDSQHVFAKDDAVEVLARDWRGINKPGGVARVRAVEVVENEAGGKDVFYDVIHIVGAFKEKRLPAKFVRSYKPSGE</sequence>
<feature type="region of interest" description="Disordered" evidence="5">
    <location>
        <begin position="348"/>
        <end position="453"/>
    </location>
</feature>
<feature type="domain" description="PHD-type" evidence="7">
    <location>
        <begin position="1153"/>
        <end position="1256"/>
    </location>
</feature>
<evidence type="ECO:0000256" key="5">
    <source>
        <dbReference type="SAM" id="MobiDB-lite"/>
    </source>
</evidence>
<feature type="region of interest" description="Disordered" evidence="5">
    <location>
        <begin position="1274"/>
        <end position="1367"/>
    </location>
</feature>
<feature type="region of interest" description="Disordered" evidence="5">
    <location>
        <begin position="891"/>
        <end position="921"/>
    </location>
</feature>
<protein>
    <submittedName>
        <fullName evidence="8">Uncharacterized protein</fullName>
    </submittedName>
</protein>
<feature type="compositionally biased region" description="Acidic residues" evidence="5">
    <location>
        <begin position="374"/>
        <end position="393"/>
    </location>
</feature>
<dbReference type="SMART" id="SM00249">
    <property type="entry name" value="PHD"/>
    <property type="match status" value="3"/>
</dbReference>
<feature type="compositionally biased region" description="Polar residues" evidence="5">
    <location>
        <begin position="1344"/>
        <end position="1366"/>
    </location>
</feature>
<evidence type="ECO:0000256" key="1">
    <source>
        <dbReference type="ARBA" id="ARBA00022723"/>
    </source>
</evidence>
<name>A0A8T1VB44_9STRA</name>
<organism evidence="8 9">
    <name type="scientific">Phytophthora pseudosyringae</name>
    <dbReference type="NCBI Taxonomy" id="221518"/>
    <lineage>
        <taxon>Eukaryota</taxon>
        <taxon>Sar</taxon>
        <taxon>Stramenopiles</taxon>
        <taxon>Oomycota</taxon>
        <taxon>Peronosporomycetes</taxon>
        <taxon>Peronosporales</taxon>
        <taxon>Peronosporaceae</taxon>
        <taxon>Phytophthora</taxon>
    </lineage>
</organism>
<dbReference type="CDD" id="cd15492">
    <property type="entry name" value="PHD_BRPF_JADE_like"/>
    <property type="match status" value="1"/>
</dbReference>
<keyword evidence="9" id="KW-1185">Reference proteome</keyword>
<gene>
    <name evidence="8" type="ORF">PHYPSEUDO_009983</name>
</gene>
<accession>A0A8T1VB44</accession>
<dbReference type="OrthoDB" id="20839at2759"/>
<evidence type="ECO:0000259" key="6">
    <source>
        <dbReference type="PROSITE" id="PS50016"/>
    </source>
</evidence>
<feature type="compositionally biased region" description="Basic and acidic residues" evidence="5">
    <location>
        <begin position="394"/>
        <end position="416"/>
    </location>
</feature>
<feature type="region of interest" description="Disordered" evidence="5">
    <location>
        <begin position="125"/>
        <end position="145"/>
    </location>
</feature>
<dbReference type="PANTHER" id="PTHR13793">
    <property type="entry name" value="PHD FINGER PROTEINS"/>
    <property type="match status" value="1"/>
</dbReference>
<dbReference type="PANTHER" id="PTHR13793:SF107">
    <property type="entry name" value="BROMODOMAIN-CONTAINING PROTEIN HOMOLOG"/>
    <property type="match status" value="1"/>
</dbReference>
<dbReference type="PROSITE" id="PS51805">
    <property type="entry name" value="EPHD"/>
    <property type="match status" value="2"/>
</dbReference>
<feature type="compositionally biased region" description="Polar residues" evidence="5">
    <location>
        <begin position="1278"/>
        <end position="1291"/>
    </location>
</feature>
<dbReference type="Pfam" id="PF10198">
    <property type="entry name" value="Ada3"/>
    <property type="match status" value="1"/>
</dbReference>
<evidence type="ECO:0000313" key="8">
    <source>
        <dbReference type="EMBL" id="KAG7378492.1"/>
    </source>
</evidence>
<dbReference type="InterPro" id="IPR019787">
    <property type="entry name" value="Znf_PHD-finger"/>
</dbReference>
<dbReference type="InterPro" id="IPR034732">
    <property type="entry name" value="EPHD"/>
</dbReference>
<feature type="domain" description="PHD-type" evidence="7">
    <location>
        <begin position="214"/>
        <end position="334"/>
    </location>
</feature>
<keyword evidence="1" id="KW-0479">Metal-binding</keyword>
<evidence type="ECO:0000259" key="7">
    <source>
        <dbReference type="PROSITE" id="PS51805"/>
    </source>
</evidence>
<keyword evidence="2 4" id="KW-0863">Zinc-finger</keyword>
<dbReference type="EMBL" id="JAGDFM010000419">
    <property type="protein sequence ID" value="KAG7378492.1"/>
    <property type="molecule type" value="Genomic_DNA"/>
</dbReference>
<evidence type="ECO:0000256" key="4">
    <source>
        <dbReference type="PROSITE-ProRule" id="PRU00146"/>
    </source>
</evidence>
<comment type="caution">
    <text evidence="8">The sequence shown here is derived from an EMBL/GenBank/DDBJ whole genome shotgun (WGS) entry which is preliminary data.</text>
</comment>